<proteinExistence type="inferred from homology"/>
<sequence>MTATPAWSADDVSHGTTCTVLLHGELDLAAADELRRLLDDHLDTAGTTTVIADLSQVSFLDSGALGALVAVRNHAEDIGRHFALQSPTATVRRVLDTGGVYDLMVTPNE</sequence>
<evidence type="ECO:0000259" key="3">
    <source>
        <dbReference type="PROSITE" id="PS50801"/>
    </source>
</evidence>
<dbReference type="InterPro" id="IPR003658">
    <property type="entry name" value="Anti-sigma_ant"/>
</dbReference>
<dbReference type="SUPFAM" id="SSF52091">
    <property type="entry name" value="SpoIIaa-like"/>
    <property type="match status" value="1"/>
</dbReference>
<keyword evidence="5" id="KW-1185">Reference proteome</keyword>
<accession>A0ABQ3XNU1</accession>
<dbReference type="PROSITE" id="PS50801">
    <property type="entry name" value="STAS"/>
    <property type="match status" value="1"/>
</dbReference>
<dbReference type="PANTHER" id="PTHR33495:SF2">
    <property type="entry name" value="ANTI-SIGMA FACTOR ANTAGONIST TM_1081-RELATED"/>
    <property type="match status" value="1"/>
</dbReference>
<dbReference type="InterPro" id="IPR036513">
    <property type="entry name" value="STAS_dom_sf"/>
</dbReference>
<dbReference type="NCBIfam" id="TIGR00377">
    <property type="entry name" value="ant_ant_sig"/>
    <property type="match status" value="1"/>
</dbReference>
<dbReference type="Gene3D" id="3.30.750.24">
    <property type="entry name" value="STAS domain"/>
    <property type="match status" value="1"/>
</dbReference>
<reference evidence="4 5" key="1">
    <citation type="submission" date="2021-01" db="EMBL/GenBank/DDBJ databases">
        <title>Whole genome shotgun sequence of Actinoplanes couchii NBRC 106145.</title>
        <authorList>
            <person name="Komaki H."/>
            <person name="Tamura T."/>
        </authorList>
    </citation>
    <scope>NUCLEOTIDE SEQUENCE [LARGE SCALE GENOMIC DNA]</scope>
    <source>
        <strain evidence="4 5">NBRC 106145</strain>
    </source>
</reference>
<dbReference type="Proteomes" id="UP000612282">
    <property type="component" value="Unassembled WGS sequence"/>
</dbReference>
<evidence type="ECO:0000256" key="1">
    <source>
        <dbReference type="ARBA" id="ARBA00009013"/>
    </source>
</evidence>
<comment type="similarity">
    <text evidence="1 2">Belongs to the anti-sigma-factor antagonist family.</text>
</comment>
<evidence type="ECO:0000256" key="2">
    <source>
        <dbReference type="RuleBase" id="RU003749"/>
    </source>
</evidence>
<dbReference type="Pfam" id="PF01740">
    <property type="entry name" value="STAS"/>
    <property type="match status" value="1"/>
</dbReference>
<protein>
    <recommendedName>
        <fullName evidence="2">Anti-sigma factor antagonist</fullName>
    </recommendedName>
</protein>
<feature type="domain" description="STAS" evidence="3">
    <location>
        <begin position="22"/>
        <end position="109"/>
    </location>
</feature>
<dbReference type="InterPro" id="IPR002645">
    <property type="entry name" value="STAS_dom"/>
</dbReference>
<organism evidence="4 5">
    <name type="scientific">Actinoplanes couchii</name>
    <dbReference type="NCBI Taxonomy" id="403638"/>
    <lineage>
        <taxon>Bacteria</taxon>
        <taxon>Bacillati</taxon>
        <taxon>Actinomycetota</taxon>
        <taxon>Actinomycetes</taxon>
        <taxon>Micromonosporales</taxon>
        <taxon>Micromonosporaceae</taxon>
        <taxon>Actinoplanes</taxon>
    </lineage>
</organism>
<name>A0ABQ3XNU1_9ACTN</name>
<evidence type="ECO:0000313" key="5">
    <source>
        <dbReference type="Proteomes" id="UP000612282"/>
    </source>
</evidence>
<gene>
    <name evidence="4" type="ORF">Aco03nite_085570</name>
</gene>
<comment type="caution">
    <text evidence="4">The sequence shown here is derived from an EMBL/GenBank/DDBJ whole genome shotgun (WGS) entry which is preliminary data.</text>
</comment>
<dbReference type="RefSeq" id="WP_203806899.1">
    <property type="nucleotide sequence ID" value="NZ_BAAAQE010000094.1"/>
</dbReference>
<evidence type="ECO:0000313" key="4">
    <source>
        <dbReference type="EMBL" id="GID60153.1"/>
    </source>
</evidence>
<dbReference type="CDD" id="cd07043">
    <property type="entry name" value="STAS_anti-anti-sigma_factors"/>
    <property type="match status" value="1"/>
</dbReference>
<dbReference type="PANTHER" id="PTHR33495">
    <property type="entry name" value="ANTI-SIGMA FACTOR ANTAGONIST TM_1081-RELATED-RELATED"/>
    <property type="match status" value="1"/>
</dbReference>
<dbReference type="EMBL" id="BOMG01000104">
    <property type="protein sequence ID" value="GID60153.1"/>
    <property type="molecule type" value="Genomic_DNA"/>
</dbReference>